<dbReference type="GO" id="GO:0004672">
    <property type="term" value="F:protein kinase activity"/>
    <property type="evidence" value="ECO:0007669"/>
    <property type="project" value="InterPro"/>
</dbReference>
<dbReference type="AlphaFoldDB" id="A0A0C9SL71"/>
<reference evidence="2 3" key="1">
    <citation type="submission" date="2014-06" db="EMBL/GenBank/DDBJ databases">
        <title>Evolutionary Origins and Diversification of the Mycorrhizal Mutualists.</title>
        <authorList>
            <consortium name="DOE Joint Genome Institute"/>
            <consortium name="Mycorrhizal Genomics Consortium"/>
            <person name="Kohler A."/>
            <person name="Kuo A."/>
            <person name="Nagy L.G."/>
            <person name="Floudas D."/>
            <person name="Copeland A."/>
            <person name="Barry K.W."/>
            <person name="Cichocki N."/>
            <person name="Veneault-Fourrey C."/>
            <person name="LaButti K."/>
            <person name="Lindquist E.A."/>
            <person name="Lipzen A."/>
            <person name="Lundell T."/>
            <person name="Morin E."/>
            <person name="Murat C."/>
            <person name="Riley R."/>
            <person name="Ohm R."/>
            <person name="Sun H."/>
            <person name="Tunlid A."/>
            <person name="Henrissat B."/>
            <person name="Grigoriev I.V."/>
            <person name="Hibbett D.S."/>
            <person name="Martin F."/>
        </authorList>
    </citation>
    <scope>NUCLEOTIDE SEQUENCE [LARGE SCALE GENOMIC DNA]</scope>
    <source>
        <strain evidence="2 3">FD-325 SS-3</strain>
    </source>
</reference>
<dbReference type="SUPFAM" id="SSF56112">
    <property type="entry name" value="Protein kinase-like (PK-like)"/>
    <property type="match status" value="1"/>
</dbReference>
<dbReference type="InterPro" id="IPR011009">
    <property type="entry name" value="Kinase-like_dom_sf"/>
</dbReference>
<dbReference type="InterPro" id="IPR008266">
    <property type="entry name" value="Tyr_kinase_AS"/>
</dbReference>
<dbReference type="OrthoDB" id="3271139at2759"/>
<dbReference type="HOGENOM" id="CLU_012171_1_0_1"/>
<protein>
    <recommendedName>
        <fullName evidence="1">Protein kinase domain-containing protein</fullName>
    </recommendedName>
</protein>
<evidence type="ECO:0000259" key="1">
    <source>
        <dbReference type="PROSITE" id="PS50011"/>
    </source>
</evidence>
<dbReference type="GO" id="GO:0005524">
    <property type="term" value="F:ATP binding"/>
    <property type="evidence" value="ECO:0007669"/>
    <property type="project" value="InterPro"/>
</dbReference>
<evidence type="ECO:0000313" key="3">
    <source>
        <dbReference type="Proteomes" id="UP000053263"/>
    </source>
</evidence>
<dbReference type="Gene3D" id="1.10.510.10">
    <property type="entry name" value="Transferase(Phosphotransferase) domain 1"/>
    <property type="match status" value="1"/>
</dbReference>
<dbReference type="InterPro" id="IPR040976">
    <property type="entry name" value="Pkinase_fungal"/>
</dbReference>
<dbReference type="Pfam" id="PF17667">
    <property type="entry name" value="Pkinase_fungal"/>
    <property type="match status" value="2"/>
</dbReference>
<keyword evidence="3" id="KW-1185">Reference proteome</keyword>
<dbReference type="PROSITE" id="PS50011">
    <property type="entry name" value="PROTEIN_KINASE_DOM"/>
    <property type="match status" value="1"/>
</dbReference>
<dbReference type="InterPro" id="IPR000719">
    <property type="entry name" value="Prot_kinase_dom"/>
</dbReference>
<dbReference type="PANTHER" id="PTHR38248">
    <property type="entry name" value="FUNK1 6"/>
    <property type="match status" value="1"/>
</dbReference>
<dbReference type="EMBL" id="KN832569">
    <property type="protein sequence ID" value="KII84976.1"/>
    <property type="molecule type" value="Genomic_DNA"/>
</dbReference>
<organism evidence="2 3">
    <name type="scientific">Plicaturopsis crispa FD-325 SS-3</name>
    <dbReference type="NCBI Taxonomy" id="944288"/>
    <lineage>
        <taxon>Eukaryota</taxon>
        <taxon>Fungi</taxon>
        <taxon>Dikarya</taxon>
        <taxon>Basidiomycota</taxon>
        <taxon>Agaricomycotina</taxon>
        <taxon>Agaricomycetes</taxon>
        <taxon>Agaricomycetidae</taxon>
        <taxon>Amylocorticiales</taxon>
        <taxon>Amylocorticiaceae</taxon>
        <taxon>Plicatura</taxon>
        <taxon>Plicaturopsis crispa</taxon>
    </lineage>
</organism>
<accession>A0A0C9SL71</accession>
<dbReference type="PROSITE" id="PS00109">
    <property type="entry name" value="PROTEIN_KINASE_TYR"/>
    <property type="match status" value="1"/>
</dbReference>
<feature type="domain" description="Protein kinase" evidence="1">
    <location>
        <begin position="306"/>
        <end position="677"/>
    </location>
</feature>
<evidence type="ECO:0000313" key="2">
    <source>
        <dbReference type="EMBL" id="KII84976.1"/>
    </source>
</evidence>
<dbReference type="Proteomes" id="UP000053263">
    <property type="component" value="Unassembled WGS sequence"/>
</dbReference>
<dbReference type="PANTHER" id="PTHR38248:SF2">
    <property type="entry name" value="FUNK1 11"/>
    <property type="match status" value="1"/>
</dbReference>
<proteinExistence type="predicted"/>
<sequence length="677" mass="75072">MDIDPGVDDISFIHPPETRSSRGVLRTELKGNVVYNDKSIFTRLGVSQVPEILVEQCVAPFVGNAGLQRSKKELLRLVASASDHEVRMYPHLYRVFEHIETFSADGTRAHQRQFVPGGSATLTAEGETWAFPREVPDFALLDIDDDNPRVRVSFEKNRDDAPTRLWRVKSGWVAVKVKVEDGPVPASIMHNRDGTDTDIQDMLTQAADYARLHLSARPFQLYSVGLLIFGSKFCVGFFDRDGVQLSPVHDMWADFGLFVRVVRRMACDMSPEALGRDPSAVLLRDDDPKRLQALDALGSEDARTVPAYAVAVGGGKDRRVWVTVGPPIWSSYSLLGRGTSVWRAYDPKSGRLLVLKNAWRSSKRTPESAIYRHIRGSHPGLALFDSGGDVIFPGEKVAISAQRLRDFNDLGDGETAILHRIVIETLGRPLWDYSTELELLLGIRAAMKGHQFLYEQGILHRDVSGGNVMLSADAALGAESEGFLMDVEYARVEGAFLDKVTVTDIKSVNHGHGIHSDTGPAKRTHTHFSSSRVLRGAAMTGTLQFMAFEILEAVGTSNSIKHQVWHDIESFIWVLCYTVLRRMVRSPLTPLSKEQKDIARDNFLAWFGHSNIRAITTNRTALTGPLAVKWYQGMLSVPMTALYERLHQLLLHGQSGASPLAYDSVFAALDEAISAST</sequence>
<gene>
    <name evidence="2" type="ORF">PLICRDRAFT_32185</name>
</gene>
<name>A0A0C9SL71_PLICR</name>